<proteinExistence type="predicted"/>
<keyword evidence="2" id="KW-0812">Transmembrane</keyword>
<dbReference type="TCDB" id="1.G.13.1.1">
    <property type="family name" value="the orthoreovirus fusion-associated small transmembrane (fast) family"/>
</dbReference>
<dbReference type="SMR" id="Q80FJ1"/>
<dbReference type="GO" id="GO:0020002">
    <property type="term" value="C:host cell plasma membrane"/>
    <property type="evidence" value="ECO:0000315"/>
    <property type="project" value="CAFA"/>
</dbReference>
<organism evidence="3">
    <name type="scientific">Reptilian orthoreovirus</name>
    <dbReference type="NCBI Taxonomy" id="226613"/>
    <lineage>
        <taxon>Viruses</taxon>
        <taxon>Riboviria</taxon>
        <taxon>Orthornavirae</taxon>
        <taxon>Duplornaviricota</taxon>
        <taxon>Resentoviricetes</taxon>
        <taxon>Reovirales</taxon>
        <taxon>Spinareoviridae</taxon>
        <taxon>Orthoreovirus</taxon>
        <taxon>Orthoreovirus reptilis</taxon>
    </lineage>
</organism>
<evidence type="ECO:0000313" key="3">
    <source>
        <dbReference type="EMBL" id="AAP03134.1"/>
    </source>
</evidence>
<keyword evidence="2" id="KW-0472">Membrane</keyword>
<sequence>MGSGPSNFVNHAPGEAIVTGLEKGADKVAGTISHTIWEVIAGLVALLTFLAFGFWLFKYLQKRRERRRQLTEFQKRYLRNSYRLSEIQRPISQHEYEDPYEPPSRRKPPPPPYSTYVNIDNVSAI</sequence>
<reference evidence="3" key="1">
    <citation type="journal article" date="2004" name="Virology">
        <title>Reptilian reovirus: a new fusogenic orthoreovirus species.</title>
        <authorList>
            <person name="Duncan R."/>
            <person name="Corcoran J."/>
            <person name="Shou J."/>
            <person name="Stoltz D."/>
        </authorList>
    </citation>
    <scope>NUCLEOTIDE SEQUENCE</scope>
</reference>
<name>Q80FJ1_9REOV</name>
<dbReference type="GO" id="GO:0008289">
    <property type="term" value="F:lipid binding"/>
    <property type="evidence" value="ECO:0000269"/>
    <property type="project" value="DisProt"/>
</dbReference>
<dbReference type="GO" id="GO:0017121">
    <property type="term" value="P:plasma membrane phospholipid scrambling"/>
    <property type="evidence" value="ECO:0000315"/>
    <property type="project" value="CAFA"/>
</dbReference>
<evidence type="ECO:0000256" key="2">
    <source>
        <dbReference type="SAM" id="Phobius"/>
    </source>
</evidence>
<feature type="transmembrane region" description="Helical" evidence="2">
    <location>
        <begin position="36"/>
        <end position="57"/>
    </location>
</feature>
<dbReference type="GO" id="GO:0000768">
    <property type="term" value="P:syncytium formation by plasma membrane fusion"/>
    <property type="evidence" value="ECO:0000315"/>
    <property type="project" value="CAFA"/>
</dbReference>
<protein>
    <submittedName>
        <fullName evidence="3">Membrane fusion protein p14</fullName>
    </submittedName>
</protein>
<dbReference type="DisProt" id="DP01043"/>
<keyword evidence="2" id="KW-1133">Transmembrane helix</keyword>
<dbReference type="GO" id="GO:0019064">
    <property type="term" value="P:fusion of virus membrane with host plasma membrane"/>
    <property type="evidence" value="ECO:0000315"/>
    <property type="project" value="CAFA"/>
</dbReference>
<evidence type="ECO:0000256" key="1">
    <source>
        <dbReference type="SAM" id="MobiDB-lite"/>
    </source>
</evidence>
<dbReference type="GO" id="GO:0017128">
    <property type="term" value="F:phospholipid scramblase activity"/>
    <property type="evidence" value="ECO:0000315"/>
    <property type="project" value="CAFA"/>
</dbReference>
<dbReference type="EMBL" id="AY238887">
    <property type="protein sequence ID" value="AAP03134.1"/>
    <property type="molecule type" value="Genomic_RNA"/>
</dbReference>
<feature type="region of interest" description="Disordered" evidence="1">
    <location>
        <begin position="89"/>
        <end position="115"/>
    </location>
</feature>
<accession>Q80FJ1</accession>